<dbReference type="GO" id="GO:0003824">
    <property type="term" value="F:catalytic activity"/>
    <property type="evidence" value="ECO:0007669"/>
    <property type="project" value="InterPro"/>
</dbReference>
<dbReference type="SUPFAM" id="SSF102114">
    <property type="entry name" value="Radical SAM enzymes"/>
    <property type="match status" value="1"/>
</dbReference>
<dbReference type="PANTHER" id="PTHR11228">
    <property type="entry name" value="RADICAL SAM DOMAIN PROTEIN"/>
    <property type="match status" value="1"/>
</dbReference>
<dbReference type="CDD" id="cd01335">
    <property type="entry name" value="Radical_SAM"/>
    <property type="match status" value="1"/>
</dbReference>
<dbReference type="InterPro" id="IPR058240">
    <property type="entry name" value="rSAM_sf"/>
</dbReference>
<dbReference type="RefSeq" id="WP_169681263.1">
    <property type="nucleotide sequence ID" value="NZ_JABBNU010000006.1"/>
</dbReference>
<keyword evidence="5" id="KW-0411">Iron-sulfur</keyword>
<gene>
    <name evidence="7" type="ORF">HH304_10730</name>
</gene>
<evidence type="ECO:0000256" key="3">
    <source>
        <dbReference type="ARBA" id="ARBA00022723"/>
    </source>
</evidence>
<dbReference type="InterPro" id="IPR050377">
    <property type="entry name" value="Radical_SAM_PqqE_MftC-like"/>
</dbReference>
<dbReference type="Pfam" id="PF04055">
    <property type="entry name" value="Radical_SAM"/>
    <property type="match status" value="1"/>
</dbReference>
<proteinExistence type="predicted"/>
<dbReference type="GO" id="GO:0051536">
    <property type="term" value="F:iron-sulfur cluster binding"/>
    <property type="evidence" value="ECO:0007669"/>
    <property type="project" value="UniProtKB-KW"/>
</dbReference>
<dbReference type="GO" id="GO:0046872">
    <property type="term" value="F:metal ion binding"/>
    <property type="evidence" value="ECO:0007669"/>
    <property type="project" value="UniProtKB-KW"/>
</dbReference>
<name>A0A848J023_9BACT</name>
<evidence type="ECO:0000313" key="8">
    <source>
        <dbReference type="Proteomes" id="UP000559010"/>
    </source>
</evidence>
<evidence type="ECO:0000256" key="5">
    <source>
        <dbReference type="ARBA" id="ARBA00023014"/>
    </source>
</evidence>
<accession>A0A848J023</accession>
<reference evidence="7 8" key="1">
    <citation type="submission" date="2020-04" db="EMBL/GenBank/DDBJ databases">
        <title>Flammeovirgaceae bacterium KN852 isolated from deep sea.</title>
        <authorList>
            <person name="Zhang D.-C."/>
        </authorList>
    </citation>
    <scope>NUCLEOTIDE SEQUENCE [LARGE SCALE GENOMIC DNA]</scope>
    <source>
        <strain evidence="7 8">KN852</strain>
    </source>
</reference>
<dbReference type="SFLD" id="SFLDS00029">
    <property type="entry name" value="Radical_SAM"/>
    <property type="match status" value="1"/>
</dbReference>
<evidence type="ECO:0000259" key="6">
    <source>
        <dbReference type="Pfam" id="PF04055"/>
    </source>
</evidence>
<dbReference type="Gene3D" id="3.20.20.70">
    <property type="entry name" value="Aldolase class I"/>
    <property type="match status" value="1"/>
</dbReference>
<sequence>MKKDFERIESLYWVFTQLCNDKCDHCYNNSGPHGSRISEEECLQIIDNLPAKIERLILSGGEPLAEKKKLYLILDKINEKYGNSTQVMLQTNGDLLNKEILETLIEKGVSRFDIASIDRYHKNQGNRLMELADIFESCGVNGDDKDPLIDKENYLKKEQVTWGYWGATEDMWLGGNWARGRAMEKDIWKRDPEHNFCSVLSGGIGFLNGGEDIPQEISIQLWAINPCCPGTIDAMGDARVEKVSNVLRKVAGHPVFEMIDKGDPFRMGESIGVTEDYAKKKCGELGNVCLWCDEFFKNHFDMKTLEKK</sequence>
<dbReference type="SFLD" id="SFLDG01067">
    <property type="entry name" value="SPASM/twitch_domain_containing"/>
    <property type="match status" value="1"/>
</dbReference>
<comment type="cofactor">
    <cofactor evidence="1">
        <name>[4Fe-4S] cluster</name>
        <dbReference type="ChEBI" id="CHEBI:49883"/>
    </cofactor>
</comment>
<organism evidence="7 8">
    <name type="scientific">Marinigracilibium pacificum</name>
    <dbReference type="NCBI Taxonomy" id="2729599"/>
    <lineage>
        <taxon>Bacteria</taxon>
        <taxon>Pseudomonadati</taxon>
        <taxon>Bacteroidota</taxon>
        <taxon>Cytophagia</taxon>
        <taxon>Cytophagales</taxon>
        <taxon>Flammeovirgaceae</taxon>
        <taxon>Marinigracilibium</taxon>
    </lineage>
</organism>
<evidence type="ECO:0000256" key="1">
    <source>
        <dbReference type="ARBA" id="ARBA00001966"/>
    </source>
</evidence>
<keyword evidence="4" id="KW-0408">Iron</keyword>
<dbReference type="Proteomes" id="UP000559010">
    <property type="component" value="Unassembled WGS sequence"/>
</dbReference>
<keyword evidence="3" id="KW-0479">Metal-binding</keyword>
<dbReference type="AlphaFoldDB" id="A0A848J023"/>
<evidence type="ECO:0000256" key="2">
    <source>
        <dbReference type="ARBA" id="ARBA00022691"/>
    </source>
</evidence>
<dbReference type="PANTHER" id="PTHR11228:SF7">
    <property type="entry name" value="PQQA PEPTIDE CYCLASE"/>
    <property type="match status" value="1"/>
</dbReference>
<evidence type="ECO:0000313" key="7">
    <source>
        <dbReference type="EMBL" id="NMM48875.1"/>
    </source>
</evidence>
<keyword evidence="2" id="KW-0949">S-adenosyl-L-methionine</keyword>
<keyword evidence="8" id="KW-1185">Reference proteome</keyword>
<dbReference type="InterPro" id="IPR007197">
    <property type="entry name" value="rSAM"/>
</dbReference>
<protein>
    <submittedName>
        <fullName evidence="7">Radical SAM protein</fullName>
    </submittedName>
</protein>
<feature type="domain" description="Radical SAM core" evidence="6">
    <location>
        <begin position="14"/>
        <end position="114"/>
    </location>
</feature>
<comment type="caution">
    <text evidence="7">The sequence shown here is derived from an EMBL/GenBank/DDBJ whole genome shotgun (WGS) entry which is preliminary data.</text>
</comment>
<dbReference type="InterPro" id="IPR013785">
    <property type="entry name" value="Aldolase_TIM"/>
</dbReference>
<dbReference type="EMBL" id="JABBNU010000006">
    <property type="protein sequence ID" value="NMM48875.1"/>
    <property type="molecule type" value="Genomic_DNA"/>
</dbReference>
<evidence type="ECO:0000256" key="4">
    <source>
        <dbReference type="ARBA" id="ARBA00023004"/>
    </source>
</evidence>